<evidence type="ECO:0000256" key="4">
    <source>
        <dbReference type="ARBA" id="ARBA00022837"/>
    </source>
</evidence>
<evidence type="ECO:0000259" key="7">
    <source>
        <dbReference type="Pfam" id="PF10591"/>
    </source>
</evidence>
<dbReference type="Proteomes" id="UP001235939">
    <property type="component" value="Chromosome 12"/>
</dbReference>
<organism evidence="8 9">
    <name type="scientific">Cordylochernes scorpioides</name>
    <dbReference type="NCBI Taxonomy" id="51811"/>
    <lineage>
        <taxon>Eukaryota</taxon>
        <taxon>Metazoa</taxon>
        <taxon>Ecdysozoa</taxon>
        <taxon>Arthropoda</taxon>
        <taxon>Chelicerata</taxon>
        <taxon>Arachnida</taxon>
        <taxon>Pseudoscorpiones</taxon>
        <taxon>Cheliferoidea</taxon>
        <taxon>Chernetidae</taxon>
        <taxon>Cordylochernes</taxon>
    </lineage>
</organism>
<dbReference type="Gene3D" id="3.30.60.30">
    <property type="match status" value="1"/>
</dbReference>
<accession>A0ABY6L108</accession>
<name>A0ABY6L108_9ARAC</name>
<keyword evidence="5" id="KW-1015">Disulfide bond</keyword>
<evidence type="ECO:0000256" key="3">
    <source>
        <dbReference type="ARBA" id="ARBA00022729"/>
    </source>
</evidence>
<dbReference type="InterPro" id="IPR018247">
    <property type="entry name" value="EF_Hand_1_Ca_BS"/>
</dbReference>
<protein>
    <submittedName>
        <fullName evidence="8">SPARC</fullName>
    </submittedName>
</protein>
<keyword evidence="6" id="KW-0325">Glycoprotein</keyword>
<evidence type="ECO:0000256" key="1">
    <source>
        <dbReference type="ARBA" id="ARBA00004613"/>
    </source>
</evidence>
<dbReference type="PROSITE" id="PS00018">
    <property type="entry name" value="EF_HAND_1"/>
    <property type="match status" value="1"/>
</dbReference>
<dbReference type="Pfam" id="PF10591">
    <property type="entry name" value="SPARC_Ca_bdg"/>
    <property type="match status" value="1"/>
</dbReference>
<dbReference type="PANTHER" id="PTHR13866">
    <property type="entry name" value="SPARC OSTEONECTIN"/>
    <property type="match status" value="1"/>
</dbReference>
<evidence type="ECO:0000313" key="8">
    <source>
        <dbReference type="EMBL" id="UYV74663.1"/>
    </source>
</evidence>
<evidence type="ECO:0000256" key="5">
    <source>
        <dbReference type="ARBA" id="ARBA00023157"/>
    </source>
</evidence>
<proteinExistence type="predicted"/>
<evidence type="ECO:0000256" key="6">
    <source>
        <dbReference type="ARBA" id="ARBA00023180"/>
    </source>
</evidence>
<sequence>MCVQVCSKHNETWPSDCELYKMRCECVEEMDSCAHVKYKHAHVDYYGACRVMFQAVDILCGAADIPECLDEEMEDFPRRMREWLFNIMKDLATRKELEDPYVELIPGEKDEESFSRRWVNAVIWKFCDLDTAPHDRAVSRHELFPIRAPLQAMEHCIAPFLNKCDANDDHRITLEEWGLCLGLKPGTMSSFSLCTYIKHFFNFIITETRSLSDYCVILELFTYISLITYTKELVVIYKYVYK</sequence>
<dbReference type="InterPro" id="IPR019577">
    <property type="entry name" value="SPARC/Testican_Ca-bd-dom"/>
</dbReference>
<dbReference type="CDD" id="cd16231">
    <property type="entry name" value="EFh_SPARC_like"/>
    <property type="match status" value="1"/>
</dbReference>
<dbReference type="Gene3D" id="1.10.238.10">
    <property type="entry name" value="EF-hand"/>
    <property type="match status" value="1"/>
</dbReference>
<dbReference type="PANTHER" id="PTHR13866:SF14">
    <property type="entry name" value="BM-40"/>
    <property type="match status" value="1"/>
</dbReference>
<evidence type="ECO:0000313" key="9">
    <source>
        <dbReference type="Proteomes" id="UP001235939"/>
    </source>
</evidence>
<dbReference type="SUPFAM" id="SSF47473">
    <property type="entry name" value="EF-hand"/>
    <property type="match status" value="1"/>
</dbReference>
<evidence type="ECO:0000256" key="2">
    <source>
        <dbReference type="ARBA" id="ARBA00022525"/>
    </source>
</evidence>
<keyword evidence="4" id="KW-0106">Calcium</keyword>
<dbReference type="EMBL" id="CP092874">
    <property type="protein sequence ID" value="UYV74663.1"/>
    <property type="molecule type" value="Genomic_DNA"/>
</dbReference>
<feature type="domain" description="SPARC/Testican calcium-binding" evidence="7">
    <location>
        <begin position="66"/>
        <end position="180"/>
    </location>
</feature>
<gene>
    <name evidence="8" type="ORF">LAZ67_12000447</name>
</gene>
<comment type="subcellular location">
    <subcellularLocation>
        <location evidence="1">Secreted</location>
    </subcellularLocation>
</comment>
<keyword evidence="2" id="KW-0964">Secreted</keyword>
<reference evidence="8 9" key="1">
    <citation type="submission" date="2022-01" db="EMBL/GenBank/DDBJ databases">
        <title>A chromosomal length assembly of Cordylochernes scorpioides.</title>
        <authorList>
            <person name="Zeh D."/>
            <person name="Zeh J."/>
        </authorList>
    </citation>
    <scope>NUCLEOTIDE SEQUENCE [LARGE SCALE GENOMIC DNA]</scope>
    <source>
        <strain evidence="8">IN4F17</strain>
        <tissue evidence="8">Whole Body</tissue>
    </source>
</reference>
<dbReference type="InterPro" id="IPR011992">
    <property type="entry name" value="EF-hand-dom_pair"/>
</dbReference>
<keyword evidence="3" id="KW-0732">Signal</keyword>
<keyword evidence="9" id="KW-1185">Reference proteome</keyword>